<feature type="domain" description="Glucose-6-phosphate dehydrogenase NAD-binding" evidence="8">
    <location>
        <begin position="7"/>
        <end position="173"/>
    </location>
</feature>
<dbReference type="EC" id="1.1.1.49" evidence="7"/>
<comment type="caution">
    <text evidence="7">Lacks conserved residue(s) required for the propagation of feature annotation.</text>
</comment>
<dbReference type="Pfam" id="PF00479">
    <property type="entry name" value="G6PD_N"/>
    <property type="match status" value="1"/>
</dbReference>
<comment type="catalytic activity">
    <reaction evidence="7">
        <text>D-glucose 6-phosphate + NADP(+) = 6-phospho-D-glucono-1,5-lactone + NADPH + H(+)</text>
        <dbReference type="Rhea" id="RHEA:15841"/>
        <dbReference type="ChEBI" id="CHEBI:15378"/>
        <dbReference type="ChEBI" id="CHEBI:57783"/>
        <dbReference type="ChEBI" id="CHEBI:57955"/>
        <dbReference type="ChEBI" id="CHEBI:58349"/>
        <dbReference type="ChEBI" id="CHEBI:61548"/>
        <dbReference type="EC" id="1.1.1.49"/>
    </reaction>
</comment>
<feature type="binding site" evidence="7">
    <location>
        <position position="134"/>
    </location>
    <ligand>
        <name>NADP(+)</name>
        <dbReference type="ChEBI" id="CHEBI:58349"/>
    </ligand>
</feature>
<dbReference type="EMBL" id="FR871757">
    <property type="protein sequence ID" value="CCB80323.1"/>
    <property type="molecule type" value="Genomic_DNA"/>
</dbReference>
<keyword evidence="11" id="KW-1185">Reference proteome</keyword>
<dbReference type="GO" id="GO:0050661">
    <property type="term" value="F:NADP binding"/>
    <property type="evidence" value="ECO:0007669"/>
    <property type="project" value="UniProtKB-UniRule"/>
</dbReference>
<evidence type="ECO:0000259" key="9">
    <source>
        <dbReference type="Pfam" id="PF02781"/>
    </source>
</evidence>
<sequence length="446" mass="50091">MLECHIILLGATGDLAMRKIFPALYLAYQSKLLAPIISAVARSKLDNETFQDNLTKKAQEYIPNLDPQSWGLFCQNIHYLSINLTQANDFKQLQHNHPNTLIYFSIAPEFFALACAHLAQVSLNAPGVKIVLEKPLGADLQSCKDIYAQISQYYQEDQIYRIDHYLGKQSVQNLLELRAKNPILSALWNKDHVDHVQISVLETLGVENRGGFYDPTGALRDMLQNHMLQMLSLIAMPTLKNPSAQALRDAKLSVLKSLKPLDFQALVKQVVRAQYASNGTLKAYTQEPNIPTQSQTETFVALKLEVQSPMWAGVPFYLRTGKRMGTSLVQIVLVFKGGGALILNLQPQYTLELNLKGVPPLQTRLNQGMDAYEKLILEAVRGNPALFSHQDELEAAWAWVDPILKAWEQNQVPLFTYPAGSFGPQVAFELLESEGRSWHTLKDDHV</sequence>
<dbReference type="InterPro" id="IPR001282">
    <property type="entry name" value="G6P_DH"/>
</dbReference>
<dbReference type="PRINTS" id="PR00079">
    <property type="entry name" value="G6PDHDRGNASE"/>
</dbReference>
<feature type="binding site" evidence="7">
    <location>
        <position position="202"/>
    </location>
    <ligand>
        <name>substrate</name>
    </ligand>
</feature>
<keyword evidence="4 7" id="KW-0521">NADP</keyword>
<gene>
    <name evidence="7" type="primary">zwf</name>
    <name evidence="10" type="ordered locus">HBZC1_13370</name>
</gene>
<evidence type="ECO:0000313" key="11">
    <source>
        <dbReference type="Proteomes" id="UP000008387"/>
    </source>
</evidence>
<evidence type="ECO:0000256" key="7">
    <source>
        <dbReference type="HAMAP-Rule" id="MF_00966"/>
    </source>
</evidence>
<dbReference type="InterPro" id="IPR022675">
    <property type="entry name" value="G6P_DH_C"/>
</dbReference>
<evidence type="ECO:0000256" key="2">
    <source>
        <dbReference type="ARBA" id="ARBA00009975"/>
    </source>
</evidence>
<dbReference type="PROSITE" id="PS00069">
    <property type="entry name" value="G6P_DEHYDROGENASE"/>
    <property type="match status" value="1"/>
</dbReference>
<dbReference type="Gene3D" id="3.30.360.10">
    <property type="entry name" value="Dihydrodipicolinate Reductase, domain 2"/>
    <property type="match status" value="1"/>
</dbReference>
<protein>
    <recommendedName>
        <fullName evidence="7">Glucose-6-phosphate 1-dehydrogenase</fullName>
        <shortName evidence="7">G6PD</shortName>
        <ecNumber evidence="7">1.1.1.49</ecNumber>
    </recommendedName>
</protein>
<feature type="active site" description="Proton acceptor" evidence="7">
    <location>
        <position position="226"/>
    </location>
</feature>
<keyword evidence="3 7" id="KW-0313">Glucose metabolism</keyword>
<feature type="domain" description="Glucose-6-phosphate dehydrogenase C-terminal" evidence="9">
    <location>
        <begin position="176"/>
        <end position="439"/>
    </location>
</feature>
<evidence type="ECO:0000256" key="3">
    <source>
        <dbReference type="ARBA" id="ARBA00022526"/>
    </source>
</evidence>
<dbReference type="InterPro" id="IPR036291">
    <property type="entry name" value="NAD(P)-bd_dom_sf"/>
</dbReference>
<evidence type="ECO:0000256" key="4">
    <source>
        <dbReference type="ARBA" id="ARBA00022857"/>
    </source>
</evidence>
<dbReference type="HOGENOM" id="CLU_013524_5_0_7"/>
<dbReference type="PIRSF" id="PIRSF000110">
    <property type="entry name" value="G6PD"/>
    <property type="match status" value="1"/>
</dbReference>
<dbReference type="UniPathway" id="UPA00115">
    <property type="reaction ID" value="UER00408"/>
</dbReference>
<dbReference type="GO" id="GO:0006006">
    <property type="term" value="P:glucose metabolic process"/>
    <property type="evidence" value="ECO:0007669"/>
    <property type="project" value="UniProtKB-KW"/>
</dbReference>
<accession>F8KTY9</accession>
<comment type="similarity">
    <text evidence="2 7">Belongs to the glucose-6-phosphate dehydrogenase family.</text>
</comment>
<keyword evidence="5 7" id="KW-0560">Oxidoreductase</keyword>
<keyword evidence="6 7" id="KW-0119">Carbohydrate metabolism</keyword>
<evidence type="ECO:0000259" key="8">
    <source>
        <dbReference type="Pfam" id="PF00479"/>
    </source>
</evidence>
<dbReference type="PANTHER" id="PTHR23429:SF0">
    <property type="entry name" value="GLUCOSE-6-PHOSPHATE 1-DEHYDROGENASE"/>
    <property type="match status" value="1"/>
</dbReference>
<feature type="binding site" evidence="7">
    <location>
        <position position="164"/>
    </location>
    <ligand>
        <name>substrate</name>
    </ligand>
</feature>
<feature type="binding site" evidence="7">
    <location>
        <position position="168"/>
    </location>
    <ligand>
        <name>substrate</name>
    </ligand>
</feature>
<dbReference type="InterPro" id="IPR019796">
    <property type="entry name" value="G6P_DH_AS"/>
</dbReference>
<dbReference type="eggNOG" id="COG0364">
    <property type="taxonomic scope" value="Bacteria"/>
</dbReference>
<dbReference type="Proteomes" id="UP000008387">
    <property type="component" value="Chromosome"/>
</dbReference>
<comment type="function">
    <text evidence="7">Catalyzes the oxidation of glucose 6-phosphate to 6-phosphogluconolactone.</text>
</comment>
<dbReference type="Pfam" id="PF02781">
    <property type="entry name" value="G6PD_C"/>
    <property type="match status" value="1"/>
</dbReference>
<dbReference type="Gene3D" id="3.40.50.720">
    <property type="entry name" value="NAD(P)-binding Rossmann-like Domain"/>
    <property type="match status" value="1"/>
</dbReference>
<evidence type="ECO:0000256" key="1">
    <source>
        <dbReference type="ARBA" id="ARBA00004937"/>
    </source>
</evidence>
<feature type="binding site" evidence="7">
    <location>
        <position position="42"/>
    </location>
    <ligand>
        <name>NADP(+)</name>
        <dbReference type="ChEBI" id="CHEBI:58349"/>
    </ligand>
</feature>
<reference evidence="10 11" key="1">
    <citation type="journal article" date="2011" name="J. Bacteriol.">
        <title>Genome sequence of Helicobacter bizzozeronii strain CIII-1, an isolate from human gastric mucosa.</title>
        <authorList>
            <person name="Schott T."/>
            <person name="Rossi M."/>
            <person name="Hanninen M.L."/>
        </authorList>
    </citation>
    <scope>NUCLEOTIDE SEQUENCE [LARGE SCALE GENOMIC DNA]</scope>
    <source>
        <strain evidence="10 11">CIII-1</strain>
    </source>
</reference>
<proteinExistence type="inferred from homology"/>
<dbReference type="GO" id="GO:0009051">
    <property type="term" value="P:pentose-phosphate shunt, oxidative branch"/>
    <property type="evidence" value="ECO:0007669"/>
    <property type="project" value="TreeGrafter"/>
</dbReference>
<dbReference type="GO" id="GO:0004345">
    <property type="term" value="F:glucose-6-phosphate dehydrogenase activity"/>
    <property type="evidence" value="ECO:0007669"/>
    <property type="project" value="UniProtKB-UniRule"/>
</dbReference>
<dbReference type="SUPFAM" id="SSF51735">
    <property type="entry name" value="NAD(P)-binding Rossmann-fold domains"/>
    <property type="match status" value="1"/>
</dbReference>
<dbReference type="GO" id="GO:0005829">
    <property type="term" value="C:cytosol"/>
    <property type="evidence" value="ECO:0007669"/>
    <property type="project" value="TreeGrafter"/>
</dbReference>
<dbReference type="RefSeq" id="WP_013890734.1">
    <property type="nucleotide sequence ID" value="NC_015674.1"/>
</dbReference>
<dbReference type="STRING" id="1002804.HBZC1_13370"/>
<dbReference type="InterPro" id="IPR022674">
    <property type="entry name" value="G6P_DH_NAD-bd"/>
</dbReference>
<dbReference type="HAMAP" id="MF_00966">
    <property type="entry name" value="G6PD"/>
    <property type="match status" value="1"/>
</dbReference>
<dbReference type="SUPFAM" id="SSF55347">
    <property type="entry name" value="Glyceraldehyde-3-phosphate dehydrogenase-like, C-terminal domain"/>
    <property type="match status" value="1"/>
</dbReference>
<evidence type="ECO:0000256" key="5">
    <source>
        <dbReference type="ARBA" id="ARBA00023002"/>
    </source>
</evidence>
<dbReference type="KEGG" id="hbi:HBZC1_13370"/>
<evidence type="ECO:0000313" key="10">
    <source>
        <dbReference type="EMBL" id="CCB80323.1"/>
    </source>
</evidence>
<dbReference type="AlphaFoldDB" id="F8KTY9"/>
<dbReference type="PANTHER" id="PTHR23429">
    <property type="entry name" value="GLUCOSE-6-PHOSPHATE 1-DEHYDROGENASE G6PD"/>
    <property type="match status" value="1"/>
</dbReference>
<comment type="pathway">
    <text evidence="1 7">Carbohydrate degradation; pentose phosphate pathway; D-ribulose 5-phosphate from D-glucose 6-phosphate (oxidative stage): step 1/3.</text>
</comment>
<organism evidence="10 11">
    <name type="scientific">Helicobacter bizzozeronii (strain CIII-1)</name>
    <dbReference type="NCBI Taxonomy" id="1002804"/>
    <lineage>
        <taxon>Bacteria</taxon>
        <taxon>Pseudomonadati</taxon>
        <taxon>Campylobacterota</taxon>
        <taxon>Epsilonproteobacteria</taxon>
        <taxon>Campylobacterales</taxon>
        <taxon>Helicobacteraceae</taxon>
        <taxon>Helicobacter</taxon>
    </lineage>
</organism>
<dbReference type="NCBIfam" id="TIGR00871">
    <property type="entry name" value="zwf"/>
    <property type="match status" value="1"/>
</dbReference>
<evidence type="ECO:0000256" key="6">
    <source>
        <dbReference type="ARBA" id="ARBA00023277"/>
    </source>
</evidence>
<feature type="binding site" evidence="7">
    <location>
        <position position="322"/>
    </location>
    <ligand>
        <name>substrate</name>
    </ligand>
</feature>
<feature type="binding site" evidence="7">
    <location>
        <position position="221"/>
    </location>
    <ligand>
        <name>substrate</name>
    </ligand>
</feature>
<name>F8KTY9_HELBC</name>